<feature type="transmembrane region" description="Helical" evidence="1">
    <location>
        <begin position="75"/>
        <end position="91"/>
    </location>
</feature>
<feature type="domain" description="VanZ-like" evidence="2">
    <location>
        <begin position="46"/>
        <end position="124"/>
    </location>
</feature>
<evidence type="ECO:0000256" key="1">
    <source>
        <dbReference type="SAM" id="Phobius"/>
    </source>
</evidence>
<keyword evidence="4" id="KW-1185">Reference proteome</keyword>
<reference evidence="3 4" key="1">
    <citation type="submission" date="2019-11" db="EMBL/GenBank/DDBJ databases">
        <title>Comparative genomics of hydrocarbon-degrading Desulfosarcina strains.</title>
        <authorList>
            <person name="Watanabe M."/>
            <person name="Kojima H."/>
            <person name="Fukui M."/>
        </authorList>
    </citation>
    <scope>NUCLEOTIDE SEQUENCE [LARGE SCALE GENOMIC DNA]</scope>
    <source>
        <strain evidence="3 4">PP31</strain>
    </source>
</reference>
<evidence type="ECO:0000313" key="3">
    <source>
        <dbReference type="EMBL" id="BBO78291.1"/>
    </source>
</evidence>
<evidence type="ECO:0000259" key="2">
    <source>
        <dbReference type="Pfam" id="PF04892"/>
    </source>
</evidence>
<dbReference type="InterPro" id="IPR006976">
    <property type="entry name" value="VanZ-like"/>
</dbReference>
<dbReference type="Proteomes" id="UP000427769">
    <property type="component" value="Chromosome"/>
</dbReference>
<dbReference type="Pfam" id="PF04892">
    <property type="entry name" value="VanZ"/>
    <property type="match status" value="1"/>
</dbReference>
<feature type="transmembrane region" description="Helical" evidence="1">
    <location>
        <begin position="106"/>
        <end position="124"/>
    </location>
</feature>
<keyword evidence="1" id="KW-0812">Transmembrane</keyword>
<evidence type="ECO:0000313" key="4">
    <source>
        <dbReference type="Proteomes" id="UP000427769"/>
    </source>
</evidence>
<accession>A0A5K7ZET8</accession>
<dbReference type="OrthoDB" id="5422112at2"/>
<feature type="transmembrane region" description="Helical" evidence="1">
    <location>
        <begin position="49"/>
        <end position="68"/>
    </location>
</feature>
<dbReference type="PANTHER" id="PTHR28008">
    <property type="entry name" value="DOMAIN PROTEIN, PUTATIVE (AFU_ORTHOLOGUE AFUA_3G10980)-RELATED"/>
    <property type="match status" value="1"/>
</dbReference>
<dbReference type="AlphaFoldDB" id="A0A5K7ZET8"/>
<gene>
    <name evidence="3" type="ORF">DSCW_57080</name>
</gene>
<dbReference type="KEGG" id="dwd:DSCW_57080"/>
<dbReference type="EMBL" id="AP021875">
    <property type="protein sequence ID" value="BBO78291.1"/>
    <property type="molecule type" value="Genomic_DNA"/>
</dbReference>
<protein>
    <recommendedName>
        <fullName evidence="2">VanZ-like domain-containing protein</fullName>
    </recommendedName>
</protein>
<keyword evidence="1" id="KW-1133">Transmembrane helix</keyword>
<dbReference type="PROSITE" id="PS51257">
    <property type="entry name" value="PROKAR_LIPOPROTEIN"/>
    <property type="match status" value="1"/>
</dbReference>
<sequence length="140" mass="15563">MKNKSMLGHHNKFILWLPVIILCLAIFLQSCFPSPDMGLSFPLKDKALHLIAYGLLAALFVRACRWTWPGRFSGVQLMLLGIGFATLYGLSDEFHQSLVAVRQAELMDVAADFVGSILGSAVYLKMPVRHSRIDKTGDIL</sequence>
<organism evidence="3 4">
    <name type="scientific">Desulfosarcina widdelii</name>
    <dbReference type="NCBI Taxonomy" id="947919"/>
    <lineage>
        <taxon>Bacteria</taxon>
        <taxon>Pseudomonadati</taxon>
        <taxon>Thermodesulfobacteriota</taxon>
        <taxon>Desulfobacteria</taxon>
        <taxon>Desulfobacterales</taxon>
        <taxon>Desulfosarcinaceae</taxon>
        <taxon>Desulfosarcina</taxon>
    </lineage>
</organism>
<dbReference type="NCBIfam" id="NF037970">
    <property type="entry name" value="vanZ_1"/>
    <property type="match status" value="1"/>
</dbReference>
<dbReference type="RefSeq" id="WP_155306943.1">
    <property type="nucleotide sequence ID" value="NZ_AP021875.1"/>
</dbReference>
<dbReference type="PANTHER" id="PTHR28008:SF1">
    <property type="entry name" value="DOMAIN PROTEIN, PUTATIVE (AFU_ORTHOLOGUE AFUA_3G10980)-RELATED"/>
    <property type="match status" value="1"/>
</dbReference>
<name>A0A5K7ZET8_9BACT</name>
<keyword evidence="1" id="KW-0472">Membrane</keyword>
<proteinExistence type="predicted"/>